<reference evidence="1 2" key="1">
    <citation type="journal article" date="2017" name="Curr. Biol.">
        <title>The Evolution of Venom by Co-option of Single-Copy Genes.</title>
        <authorList>
            <person name="Martinson E.O."/>
            <person name="Mrinalini"/>
            <person name="Kelkar Y.D."/>
            <person name="Chang C.H."/>
            <person name="Werren J.H."/>
        </authorList>
    </citation>
    <scope>NUCLEOTIDE SEQUENCE [LARGE SCALE GENOMIC DNA]</scope>
    <source>
        <strain evidence="1 2">Alberta</strain>
        <tissue evidence="1">Whole body</tissue>
    </source>
</reference>
<evidence type="ECO:0000313" key="2">
    <source>
        <dbReference type="Proteomes" id="UP000215335"/>
    </source>
</evidence>
<dbReference type="AlphaFoldDB" id="A0A232EQG6"/>
<name>A0A232EQG6_9HYME</name>
<evidence type="ECO:0000313" key="1">
    <source>
        <dbReference type="EMBL" id="OXU20546.1"/>
    </source>
</evidence>
<sequence>MNDLDQYLLGWSRRLHWLIVHKGIALAKHFVIMRRLVLLLLLVVDILRQIRHVSRIDLHFLELILDLLTQRIITIVFVRWRLMYLLLLPRQVVDPERGDACTACLPAQKQQFADLQSGVASIVIDIKERCFQNNVLTSIATLSFQQKENNGRPLILLKHVLYNVNQNCLNLMTIELEIQIPISHDFTQALSTSKL</sequence>
<organism evidence="1 2">
    <name type="scientific">Trichomalopsis sarcophagae</name>
    <dbReference type="NCBI Taxonomy" id="543379"/>
    <lineage>
        <taxon>Eukaryota</taxon>
        <taxon>Metazoa</taxon>
        <taxon>Ecdysozoa</taxon>
        <taxon>Arthropoda</taxon>
        <taxon>Hexapoda</taxon>
        <taxon>Insecta</taxon>
        <taxon>Pterygota</taxon>
        <taxon>Neoptera</taxon>
        <taxon>Endopterygota</taxon>
        <taxon>Hymenoptera</taxon>
        <taxon>Apocrita</taxon>
        <taxon>Proctotrupomorpha</taxon>
        <taxon>Chalcidoidea</taxon>
        <taxon>Pteromalidae</taxon>
        <taxon>Pteromalinae</taxon>
        <taxon>Trichomalopsis</taxon>
    </lineage>
</organism>
<protein>
    <submittedName>
        <fullName evidence="1">Uncharacterized protein</fullName>
    </submittedName>
</protein>
<proteinExistence type="predicted"/>
<dbReference type="EMBL" id="NNAY01002797">
    <property type="protein sequence ID" value="OXU20546.1"/>
    <property type="molecule type" value="Genomic_DNA"/>
</dbReference>
<keyword evidence="2" id="KW-1185">Reference proteome</keyword>
<dbReference type="Proteomes" id="UP000215335">
    <property type="component" value="Unassembled WGS sequence"/>
</dbReference>
<accession>A0A232EQG6</accession>
<comment type="caution">
    <text evidence="1">The sequence shown here is derived from an EMBL/GenBank/DDBJ whole genome shotgun (WGS) entry which is preliminary data.</text>
</comment>
<gene>
    <name evidence="1" type="ORF">TSAR_001419</name>
</gene>